<dbReference type="SMART" id="SM00346">
    <property type="entry name" value="HTH_ICLR"/>
    <property type="match status" value="1"/>
</dbReference>
<dbReference type="PROSITE" id="PS51078">
    <property type="entry name" value="ICLR_ED"/>
    <property type="match status" value="1"/>
</dbReference>
<dbReference type="SUPFAM" id="SSF46785">
    <property type="entry name" value="Winged helix' DNA-binding domain"/>
    <property type="match status" value="1"/>
</dbReference>
<dbReference type="Pfam" id="PF09339">
    <property type="entry name" value="HTH_IclR"/>
    <property type="match status" value="1"/>
</dbReference>
<dbReference type="Gene3D" id="1.10.10.10">
    <property type="entry name" value="Winged helix-like DNA-binding domain superfamily/Winged helix DNA-binding domain"/>
    <property type="match status" value="1"/>
</dbReference>
<dbReference type="SUPFAM" id="SSF55781">
    <property type="entry name" value="GAF domain-like"/>
    <property type="match status" value="1"/>
</dbReference>
<dbReference type="PANTHER" id="PTHR30136:SF34">
    <property type="entry name" value="TRANSCRIPTIONAL REGULATOR"/>
    <property type="match status" value="1"/>
</dbReference>
<dbReference type="InterPro" id="IPR029016">
    <property type="entry name" value="GAF-like_dom_sf"/>
</dbReference>
<reference evidence="6" key="1">
    <citation type="submission" date="2021-07" db="EMBL/GenBank/DDBJ databases">
        <authorList>
            <person name="Fernandez M."/>
            <person name="Pereira P."/>
            <person name="Torres Tejerizo G.A."/>
            <person name="Gonzalez P."/>
            <person name="Agostini E."/>
        </authorList>
    </citation>
    <scope>NUCLEOTIDE SEQUENCE</scope>
    <source>
        <strain evidence="6">SFC 500-1A</strain>
    </source>
</reference>
<feature type="domain" description="HTH iclR-type" evidence="4">
    <location>
        <begin position="28"/>
        <end position="89"/>
    </location>
</feature>
<protein>
    <submittedName>
        <fullName evidence="6">IclR family transcriptional regulator</fullName>
    </submittedName>
</protein>
<keyword evidence="3" id="KW-0804">Transcription</keyword>
<evidence type="ECO:0000256" key="1">
    <source>
        <dbReference type="ARBA" id="ARBA00023015"/>
    </source>
</evidence>
<evidence type="ECO:0000256" key="3">
    <source>
        <dbReference type="ARBA" id="ARBA00023163"/>
    </source>
</evidence>
<dbReference type="GO" id="GO:0045892">
    <property type="term" value="P:negative regulation of DNA-templated transcription"/>
    <property type="evidence" value="ECO:0007669"/>
    <property type="project" value="TreeGrafter"/>
</dbReference>
<accession>A0A8X8GPZ0</accession>
<comment type="caution">
    <text evidence="6">The sequence shown here is derived from an EMBL/GenBank/DDBJ whole genome shotgun (WGS) entry which is preliminary data.</text>
</comment>
<gene>
    <name evidence="6" type="ORF">KW868_08120</name>
</gene>
<evidence type="ECO:0000313" key="6">
    <source>
        <dbReference type="EMBL" id="MCF0264426.1"/>
    </source>
</evidence>
<dbReference type="GO" id="GO:0003700">
    <property type="term" value="F:DNA-binding transcription factor activity"/>
    <property type="evidence" value="ECO:0007669"/>
    <property type="project" value="TreeGrafter"/>
</dbReference>
<dbReference type="InterPro" id="IPR005471">
    <property type="entry name" value="Tscrpt_reg_IclR_N"/>
</dbReference>
<keyword evidence="2" id="KW-0238">DNA-binding</keyword>
<dbReference type="PANTHER" id="PTHR30136">
    <property type="entry name" value="HELIX-TURN-HELIX TRANSCRIPTIONAL REGULATOR, ICLR FAMILY"/>
    <property type="match status" value="1"/>
</dbReference>
<dbReference type="Pfam" id="PF01614">
    <property type="entry name" value="IclR_C"/>
    <property type="match status" value="1"/>
</dbReference>
<feature type="domain" description="IclR-ED" evidence="5">
    <location>
        <begin position="90"/>
        <end position="276"/>
    </location>
</feature>
<evidence type="ECO:0000259" key="4">
    <source>
        <dbReference type="PROSITE" id="PS51077"/>
    </source>
</evidence>
<proteinExistence type="predicted"/>
<organism evidence="6 7">
    <name type="scientific">Acinetobacter guillouiae</name>
    <name type="common">Acinetobacter genomosp. 11</name>
    <dbReference type="NCBI Taxonomy" id="106649"/>
    <lineage>
        <taxon>Bacteria</taxon>
        <taxon>Pseudomonadati</taxon>
        <taxon>Pseudomonadota</taxon>
        <taxon>Gammaproteobacteria</taxon>
        <taxon>Moraxellales</taxon>
        <taxon>Moraxellaceae</taxon>
        <taxon>Acinetobacter</taxon>
    </lineage>
</organism>
<evidence type="ECO:0000313" key="7">
    <source>
        <dbReference type="Proteomes" id="UP000887320"/>
    </source>
</evidence>
<dbReference type="InterPro" id="IPR014757">
    <property type="entry name" value="Tscrpt_reg_IclR_C"/>
</dbReference>
<dbReference type="EMBL" id="JAHWXT010000002">
    <property type="protein sequence ID" value="MCF0264426.1"/>
    <property type="molecule type" value="Genomic_DNA"/>
</dbReference>
<dbReference type="RefSeq" id="WP_234623183.1">
    <property type="nucleotide sequence ID" value="NZ_JAHWXT010000002.1"/>
</dbReference>
<dbReference type="Gene3D" id="3.30.450.40">
    <property type="match status" value="1"/>
</dbReference>
<evidence type="ECO:0000256" key="2">
    <source>
        <dbReference type="ARBA" id="ARBA00023125"/>
    </source>
</evidence>
<sequence length="276" mass="31304">MNLINDALLEQNAEPNNDEPNNDERYLVPGLVRGLAILKLFDQQHQEMTISEIAEKLDVNRSSAFRLIHTLEFCGYLRKMSQKTYALNSNVMELGFNSLSKSSLTDLASPIMRELRDKIKIAVHLSILEGTDIVFISNAQSIGSFTSNVHIGTRWHAHATVIGQLILSRLSEAEVVKRYEHFTDWKVYSDRTPRDLASLLERLNYVRSQDFMVSWGHFNTDMAASAAPIYSQATQEIAAVLSVSCPLSTYTEDLFRGEISQNVVEYADKISKFIYF</sequence>
<dbReference type="InterPro" id="IPR036390">
    <property type="entry name" value="WH_DNA-bd_sf"/>
</dbReference>
<name>A0A8X8GPZ0_ACIGI</name>
<dbReference type="InterPro" id="IPR036388">
    <property type="entry name" value="WH-like_DNA-bd_sf"/>
</dbReference>
<dbReference type="Proteomes" id="UP000887320">
    <property type="component" value="Unassembled WGS sequence"/>
</dbReference>
<dbReference type="PROSITE" id="PS51077">
    <property type="entry name" value="HTH_ICLR"/>
    <property type="match status" value="1"/>
</dbReference>
<dbReference type="GO" id="GO:0003677">
    <property type="term" value="F:DNA binding"/>
    <property type="evidence" value="ECO:0007669"/>
    <property type="project" value="UniProtKB-KW"/>
</dbReference>
<keyword evidence="1" id="KW-0805">Transcription regulation</keyword>
<dbReference type="InterPro" id="IPR050707">
    <property type="entry name" value="HTH_MetabolicPath_Reg"/>
</dbReference>
<evidence type="ECO:0000259" key="5">
    <source>
        <dbReference type="PROSITE" id="PS51078"/>
    </source>
</evidence>
<dbReference type="AlphaFoldDB" id="A0A8X8GPZ0"/>